<feature type="compositionally biased region" description="Gly residues" evidence="1">
    <location>
        <begin position="30"/>
        <end position="39"/>
    </location>
</feature>
<feature type="chain" id="PRO_5026830819" evidence="2">
    <location>
        <begin position="21"/>
        <end position="93"/>
    </location>
</feature>
<feature type="signal peptide" evidence="2">
    <location>
        <begin position="1"/>
        <end position="20"/>
    </location>
</feature>
<reference evidence="3" key="1">
    <citation type="submission" date="2020-02" db="EMBL/GenBank/DDBJ databases">
        <authorList>
            <person name="Meier V. D."/>
        </authorList>
    </citation>
    <scope>NUCLEOTIDE SEQUENCE</scope>
    <source>
        <strain evidence="3">AVDCRST_MAG05</strain>
    </source>
</reference>
<evidence type="ECO:0000256" key="2">
    <source>
        <dbReference type="SAM" id="SignalP"/>
    </source>
</evidence>
<feature type="compositionally biased region" description="Low complexity" evidence="1">
    <location>
        <begin position="40"/>
        <end position="54"/>
    </location>
</feature>
<evidence type="ECO:0000256" key="1">
    <source>
        <dbReference type="SAM" id="MobiDB-lite"/>
    </source>
</evidence>
<feature type="non-terminal residue" evidence="3">
    <location>
        <position position="93"/>
    </location>
</feature>
<feature type="region of interest" description="Disordered" evidence="1">
    <location>
        <begin position="24"/>
        <end position="58"/>
    </location>
</feature>
<dbReference type="PROSITE" id="PS51257">
    <property type="entry name" value="PROKAR_LIPOPROTEIN"/>
    <property type="match status" value="1"/>
</dbReference>
<organism evidence="3">
    <name type="scientific">uncultured Rubrobacteraceae bacterium</name>
    <dbReference type="NCBI Taxonomy" id="349277"/>
    <lineage>
        <taxon>Bacteria</taxon>
        <taxon>Bacillati</taxon>
        <taxon>Actinomycetota</taxon>
        <taxon>Rubrobacteria</taxon>
        <taxon>Rubrobacterales</taxon>
        <taxon>Rubrobacteraceae</taxon>
        <taxon>environmental samples</taxon>
    </lineage>
</organism>
<dbReference type="AlphaFoldDB" id="A0A6J4RWR7"/>
<accession>A0A6J4RWR7</accession>
<dbReference type="EMBL" id="CADCVM010000128">
    <property type="protein sequence ID" value="CAA9479099.1"/>
    <property type="molecule type" value="Genomic_DNA"/>
</dbReference>
<gene>
    <name evidence="3" type="ORF">AVDCRST_MAG05-1164</name>
</gene>
<name>A0A6J4RWR7_9ACTN</name>
<protein>
    <submittedName>
        <fullName evidence="3">Iron(III) ABC transporter, periplasmic-binding protein</fullName>
    </submittedName>
</protein>
<sequence>MVSRGRLALVFALLVSLAVAAGCGQPPPEGNGGGSGQEGASGETTGGETTAQEALAPGEGSLVVYSGRSEELVGPIFEQFEERSGIDVQVRYG</sequence>
<dbReference type="Gene3D" id="3.40.190.10">
    <property type="entry name" value="Periplasmic binding protein-like II"/>
    <property type="match status" value="1"/>
</dbReference>
<keyword evidence="2" id="KW-0732">Signal</keyword>
<evidence type="ECO:0000313" key="3">
    <source>
        <dbReference type="EMBL" id="CAA9479099.1"/>
    </source>
</evidence>
<dbReference type="SUPFAM" id="SSF53850">
    <property type="entry name" value="Periplasmic binding protein-like II"/>
    <property type="match status" value="1"/>
</dbReference>
<proteinExistence type="predicted"/>